<feature type="transmembrane region" description="Helical" evidence="1">
    <location>
        <begin position="76"/>
        <end position="93"/>
    </location>
</feature>
<organism evidence="2 3">
    <name type="scientific">Undibacterium umbellatum</name>
    <dbReference type="NCBI Taxonomy" id="2762300"/>
    <lineage>
        <taxon>Bacteria</taxon>
        <taxon>Pseudomonadati</taxon>
        <taxon>Pseudomonadota</taxon>
        <taxon>Betaproteobacteria</taxon>
        <taxon>Burkholderiales</taxon>
        <taxon>Oxalobacteraceae</taxon>
        <taxon>Undibacterium</taxon>
    </lineage>
</organism>
<dbReference type="RefSeq" id="WP_186956020.1">
    <property type="nucleotide sequence ID" value="NZ_JACOFX010000017.1"/>
</dbReference>
<reference evidence="2 3" key="1">
    <citation type="submission" date="2020-08" db="EMBL/GenBank/DDBJ databases">
        <title>Novel species isolated from subtropical streams in China.</title>
        <authorList>
            <person name="Lu H."/>
        </authorList>
    </citation>
    <scope>NUCLEOTIDE SEQUENCE [LARGE SCALE GENOMIC DNA]</scope>
    <source>
        <strain evidence="2 3">NL8W</strain>
    </source>
</reference>
<gene>
    <name evidence="2" type="ORF">H8L47_23410</name>
</gene>
<name>A0ABR6ZFM0_9BURK</name>
<accession>A0ABR6ZFM0</accession>
<evidence type="ECO:0000313" key="3">
    <source>
        <dbReference type="Proteomes" id="UP000646911"/>
    </source>
</evidence>
<dbReference type="EMBL" id="JACOFX010000017">
    <property type="protein sequence ID" value="MBC3910518.1"/>
    <property type="molecule type" value="Genomic_DNA"/>
</dbReference>
<sequence length="105" mass="11624">MMGSGAGNFIFSLFIYVWLLPMTLGVLLSLYIAGKGNRLLWIVPMIILRLLSAKLLNLIGITGQKKMDLLALSSEWMIAAILILGACGFRVLMMRRKKKVDVPAT</sequence>
<keyword evidence="1" id="KW-1133">Transmembrane helix</keyword>
<protein>
    <recommendedName>
        <fullName evidence="4">Transmembrane protein</fullName>
    </recommendedName>
</protein>
<proteinExistence type="predicted"/>
<evidence type="ECO:0000256" key="1">
    <source>
        <dbReference type="SAM" id="Phobius"/>
    </source>
</evidence>
<keyword evidence="3" id="KW-1185">Reference proteome</keyword>
<evidence type="ECO:0000313" key="2">
    <source>
        <dbReference type="EMBL" id="MBC3910518.1"/>
    </source>
</evidence>
<keyword evidence="1" id="KW-0472">Membrane</keyword>
<dbReference type="Proteomes" id="UP000646911">
    <property type="component" value="Unassembled WGS sequence"/>
</dbReference>
<feature type="transmembrane region" description="Helical" evidence="1">
    <location>
        <begin position="6"/>
        <end position="32"/>
    </location>
</feature>
<keyword evidence="1" id="KW-0812">Transmembrane</keyword>
<feature type="transmembrane region" description="Helical" evidence="1">
    <location>
        <begin position="39"/>
        <end position="56"/>
    </location>
</feature>
<evidence type="ECO:0008006" key="4">
    <source>
        <dbReference type="Google" id="ProtNLM"/>
    </source>
</evidence>
<comment type="caution">
    <text evidence="2">The sequence shown here is derived from an EMBL/GenBank/DDBJ whole genome shotgun (WGS) entry which is preliminary data.</text>
</comment>